<dbReference type="EMBL" id="BMAU01021321">
    <property type="protein sequence ID" value="GFY13280.1"/>
    <property type="molecule type" value="Genomic_DNA"/>
</dbReference>
<evidence type="ECO:0000313" key="2">
    <source>
        <dbReference type="Proteomes" id="UP000887159"/>
    </source>
</evidence>
<dbReference type="GO" id="GO:0004386">
    <property type="term" value="F:helicase activity"/>
    <property type="evidence" value="ECO:0007669"/>
    <property type="project" value="UniProtKB-KW"/>
</dbReference>
<protein>
    <submittedName>
        <fullName evidence="1">ATP-dependent DNA helicase</fullName>
    </submittedName>
</protein>
<dbReference type="AlphaFoldDB" id="A0A8X6VNH0"/>
<evidence type="ECO:0000313" key="1">
    <source>
        <dbReference type="EMBL" id="GFY13280.1"/>
    </source>
</evidence>
<name>A0A8X6VNH0_TRICX</name>
<gene>
    <name evidence="1" type="ORF">TNCV_2335441</name>
</gene>
<comment type="caution">
    <text evidence="1">The sequence shown here is derived from an EMBL/GenBank/DDBJ whole genome shotgun (WGS) entry which is preliminary data.</text>
</comment>
<reference evidence="1" key="1">
    <citation type="submission" date="2020-08" db="EMBL/GenBank/DDBJ databases">
        <title>Multicomponent nature underlies the extraordinary mechanical properties of spider dragline silk.</title>
        <authorList>
            <person name="Kono N."/>
            <person name="Nakamura H."/>
            <person name="Mori M."/>
            <person name="Yoshida Y."/>
            <person name="Ohtoshi R."/>
            <person name="Malay A.D."/>
            <person name="Moran D.A.P."/>
            <person name="Tomita M."/>
            <person name="Numata K."/>
            <person name="Arakawa K."/>
        </authorList>
    </citation>
    <scope>NUCLEOTIDE SEQUENCE</scope>
</reference>
<dbReference type="Proteomes" id="UP000887159">
    <property type="component" value="Unassembled WGS sequence"/>
</dbReference>
<organism evidence="1 2">
    <name type="scientific">Trichonephila clavipes</name>
    <name type="common">Golden silk orbweaver</name>
    <name type="synonym">Nephila clavipes</name>
    <dbReference type="NCBI Taxonomy" id="2585209"/>
    <lineage>
        <taxon>Eukaryota</taxon>
        <taxon>Metazoa</taxon>
        <taxon>Ecdysozoa</taxon>
        <taxon>Arthropoda</taxon>
        <taxon>Chelicerata</taxon>
        <taxon>Arachnida</taxon>
        <taxon>Araneae</taxon>
        <taxon>Araneomorphae</taxon>
        <taxon>Entelegynae</taxon>
        <taxon>Araneoidea</taxon>
        <taxon>Nephilidae</taxon>
        <taxon>Trichonephila</taxon>
    </lineage>
</organism>
<proteinExistence type="predicted"/>
<keyword evidence="1" id="KW-0378">Hydrolase</keyword>
<keyword evidence="1" id="KW-0547">Nucleotide-binding</keyword>
<keyword evidence="2" id="KW-1185">Reference proteome</keyword>
<keyword evidence="1" id="KW-0347">Helicase</keyword>
<sequence>MYNRYTDNDGYCQSCKAAVAISGTTVHAALKISFSGLLPLHSETSQQYRTLFKYVRVINIYEMSMISVQLFLKVDSRLKQITGNFQSNVGGLDNILKGRFTSITTSSFYTHLLATEIDYRLTNLMAQSKIL</sequence>
<accession>A0A8X6VNH0</accession>
<keyword evidence="1" id="KW-0067">ATP-binding</keyword>